<dbReference type="EMBL" id="MU251580">
    <property type="protein sequence ID" value="KAG9231800.1"/>
    <property type="molecule type" value="Genomic_DNA"/>
</dbReference>
<gene>
    <name evidence="2" type="ORF">BJ875DRAFT_443743</name>
</gene>
<reference evidence="2" key="1">
    <citation type="journal article" date="2021" name="IMA Fungus">
        <title>Genomic characterization of three marine fungi, including Emericellopsis atlantica sp. nov. with signatures of a generalist lifestyle and marine biomass degradation.</title>
        <authorList>
            <person name="Hagestad O.C."/>
            <person name="Hou L."/>
            <person name="Andersen J.H."/>
            <person name="Hansen E.H."/>
            <person name="Altermark B."/>
            <person name="Li C."/>
            <person name="Kuhnert E."/>
            <person name="Cox R.J."/>
            <person name="Crous P.W."/>
            <person name="Spatafora J.W."/>
            <person name="Lail K."/>
            <person name="Amirebrahimi M."/>
            <person name="Lipzen A."/>
            <person name="Pangilinan J."/>
            <person name="Andreopoulos W."/>
            <person name="Hayes R.D."/>
            <person name="Ng V."/>
            <person name="Grigoriev I.V."/>
            <person name="Jackson S.A."/>
            <person name="Sutton T.D.S."/>
            <person name="Dobson A.D.W."/>
            <person name="Rama T."/>
        </authorList>
    </citation>
    <scope>NUCLEOTIDE SEQUENCE</scope>
    <source>
        <strain evidence="2">TRa018bII</strain>
    </source>
</reference>
<dbReference type="AlphaFoldDB" id="A0A9P7YEW0"/>
<name>A0A9P7YEW0_9HELO</name>
<protein>
    <submittedName>
        <fullName evidence="2">Uncharacterized protein</fullName>
    </submittedName>
</protein>
<feature type="region of interest" description="Disordered" evidence="1">
    <location>
        <begin position="84"/>
        <end position="103"/>
    </location>
</feature>
<accession>A0A9P7YEW0</accession>
<feature type="compositionally biased region" description="Polar residues" evidence="1">
    <location>
        <begin position="48"/>
        <end position="59"/>
    </location>
</feature>
<feature type="region of interest" description="Disordered" evidence="1">
    <location>
        <begin position="17"/>
        <end position="77"/>
    </location>
</feature>
<evidence type="ECO:0000313" key="3">
    <source>
        <dbReference type="Proteomes" id="UP000824998"/>
    </source>
</evidence>
<sequence length="228" mass="25723">MHEAMAPKRHFFFYPFSCKSTKGRPRQSERRSSPPRFNGRRRSPCPGQRTSTYTTTSELQYEADGYTSTYSTDHDERKLITEPPASAIAETSSKPSEVEDPVLVSETKTKPRLVQYRTYRLENGSIPPTKGPLRELQMMDDPTIGRETTSVPPSSLELPDFLSWSPNRSDNHFPTNIRILPSGPLRNPGHPSHPVVGKRVPRGARLNFGVRLLELDQRKYAVDLAAAC</sequence>
<comment type="caution">
    <text evidence="2">The sequence shown here is derived from an EMBL/GenBank/DDBJ whole genome shotgun (WGS) entry which is preliminary data.</text>
</comment>
<proteinExistence type="predicted"/>
<keyword evidence="3" id="KW-1185">Reference proteome</keyword>
<evidence type="ECO:0000313" key="2">
    <source>
        <dbReference type="EMBL" id="KAG9231800.1"/>
    </source>
</evidence>
<organism evidence="2 3">
    <name type="scientific">Amylocarpus encephaloides</name>
    <dbReference type="NCBI Taxonomy" id="45428"/>
    <lineage>
        <taxon>Eukaryota</taxon>
        <taxon>Fungi</taxon>
        <taxon>Dikarya</taxon>
        <taxon>Ascomycota</taxon>
        <taxon>Pezizomycotina</taxon>
        <taxon>Leotiomycetes</taxon>
        <taxon>Helotiales</taxon>
        <taxon>Helotiales incertae sedis</taxon>
        <taxon>Amylocarpus</taxon>
    </lineage>
</organism>
<evidence type="ECO:0000256" key="1">
    <source>
        <dbReference type="SAM" id="MobiDB-lite"/>
    </source>
</evidence>
<dbReference type="Proteomes" id="UP000824998">
    <property type="component" value="Unassembled WGS sequence"/>
</dbReference>